<accession>A0AAJ6ANF8</accession>
<keyword evidence="3" id="KW-1185">Reference proteome</keyword>
<feature type="compositionally biased region" description="Basic residues" evidence="1">
    <location>
        <begin position="286"/>
        <end position="299"/>
    </location>
</feature>
<reference evidence="2 3" key="1">
    <citation type="submission" date="2023-03" db="EMBL/GenBank/DDBJ databases">
        <title>Complete genome sequences of several Auritidibacter ignavus strains isolated from ear infections.</title>
        <authorList>
            <person name="Baehr T."/>
            <person name="Baumhoegger A.M."/>
        </authorList>
    </citation>
    <scope>NUCLEOTIDE SEQUENCE [LARGE SCALE GENOMIC DNA]</scope>
    <source>
        <strain evidence="2 3">BABAE-6</strain>
    </source>
</reference>
<sequence>MTEHSEQQSSPRRDHGGQRPHRHNNHGGRSHPNRGRGHHGQRSVRGPRKDRPREPQIDGDVTGRELDGAVTRELAALEEHNRVKVAKHLVMAARYLEADPELAFDHARAASSRGGRIGVVREAVGITAYEAEKYQDALREFRTYRRISGDDTHIPEIVDCERALGRGEKALQTAAEVNREKLTKRVRVELAIVVSGILQDLGRAQEAVAALQIPELDRHKAFSYSPRLFTAYADALENAGQEREARLWRQRTARAESALGFSVTDDDPAIIDLGEDFEPAPDKSPRPQKKHSGQGNLRR</sequence>
<dbReference type="AlphaFoldDB" id="A0AAJ6ANF8"/>
<feature type="compositionally biased region" description="Basic residues" evidence="1">
    <location>
        <begin position="18"/>
        <end position="46"/>
    </location>
</feature>
<feature type="compositionally biased region" description="Basic and acidic residues" evidence="1">
    <location>
        <begin position="47"/>
        <end position="65"/>
    </location>
</feature>
<protein>
    <recommendedName>
        <fullName evidence="4">Tetratricopeptide repeat protein</fullName>
    </recommendedName>
</protein>
<proteinExistence type="predicted"/>
<feature type="region of interest" description="Disordered" evidence="1">
    <location>
        <begin position="266"/>
        <end position="299"/>
    </location>
</feature>
<evidence type="ECO:0008006" key="4">
    <source>
        <dbReference type="Google" id="ProtNLM"/>
    </source>
</evidence>
<feature type="region of interest" description="Disordered" evidence="1">
    <location>
        <begin position="1"/>
        <end position="65"/>
    </location>
</feature>
<feature type="compositionally biased region" description="Acidic residues" evidence="1">
    <location>
        <begin position="266"/>
        <end position="279"/>
    </location>
</feature>
<feature type="compositionally biased region" description="Basic and acidic residues" evidence="1">
    <location>
        <begin position="1"/>
        <end position="17"/>
    </location>
</feature>
<evidence type="ECO:0000256" key="1">
    <source>
        <dbReference type="SAM" id="MobiDB-lite"/>
    </source>
</evidence>
<dbReference type="EMBL" id="CP122566">
    <property type="protein sequence ID" value="WGH94013.1"/>
    <property type="molecule type" value="Genomic_DNA"/>
</dbReference>
<gene>
    <name evidence="2" type="ORF">QDX21_04245</name>
</gene>
<evidence type="ECO:0000313" key="3">
    <source>
        <dbReference type="Proteomes" id="UP001224674"/>
    </source>
</evidence>
<dbReference type="RefSeq" id="WP_110110338.1">
    <property type="nucleotide sequence ID" value="NZ_CP122566.1"/>
</dbReference>
<evidence type="ECO:0000313" key="2">
    <source>
        <dbReference type="EMBL" id="WGH94013.1"/>
    </source>
</evidence>
<organism evidence="2 3">
    <name type="scientific">Auritidibacter ignavus</name>
    <dbReference type="NCBI Taxonomy" id="678932"/>
    <lineage>
        <taxon>Bacteria</taxon>
        <taxon>Bacillati</taxon>
        <taxon>Actinomycetota</taxon>
        <taxon>Actinomycetes</taxon>
        <taxon>Micrococcales</taxon>
        <taxon>Micrococcaceae</taxon>
        <taxon>Auritidibacter</taxon>
    </lineage>
</organism>
<name>A0AAJ6ANF8_9MICC</name>
<dbReference type="Proteomes" id="UP001224674">
    <property type="component" value="Chromosome"/>
</dbReference>